<dbReference type="EnsemblPlants" id="Solyc04g056503.1.1">
    <property type="protein sequence ID" value="Solyc04g056503.1.1"/>
    <property type="gene ID" value="Solyc04g056503.1"/>
</dbReference>
<evidence type="ECO:0000256" key="1">
    <source>
        <dbReference type="ARBA" id="ARBA00009636"/>
    </source>
</evidence>
<organism evidence="6">
    <name type="scientific">Solanum lycopersicum</name>
    <name type="common">Tomato</name>
    <name type="synonym">Lycopersicon esculentum</name>
    <dbReference type="NCBI Taxonomy" id="4081"/>
    <lineage>
        <taxon>Eukaryota</taxon>
        <taxon>Viridiplantae</taxon>
        <taxon>Streptophyta</taxon>
        <taxon>Embryophyta</taxon>
        <taxon>Tracheophyta</taxon>
        <taxon>Spermatophyta</taxon>
        <taxon>Magnoliopsida</taxon>
        <taxon>eudicotyledons</taxon>
        <taxon>Gunneridae</taxon>
        <taxon>Pentapetalae</taxon>
        <taxon>asterids</taxon>
        <taxon>lamiids</taxon>
        <taxon>Solanales</taxon>
        <taxon>Solanaceae</taxon>
        <taxon>Solanoideae</taxon>
        <taxon>Solaneae</taxon>
        <taxon>Solanum</taxon>
        <taxon>Solanum subgen. Lycopersicon</taxon>
    </lineage>
</organism>
<dbReference type="Proteomes" id="UP000004994">
    <property type="component" value="Chromosome 4"/>
</dbReference>
<dbReference type="STRING" id="4081.A0A3Q7G2Q4"/>
<reference evidence="6" key="2">
    <citation type="submission" date="2019-01" db="UniProtKB">
        <authorList>
            <consortium name="EnsemblPlants"/>
        </authorList>
    </citation>
    <scope>IDENTIFICATION</scope>
    <source>
        <strain evidence="6">cv. Heinz 1706</strain>
    </source>
</reference>
<dbReference type="GO" id="GO:0007017">
    <property type="term" value="P:microtubule-based process"/>
    <property type="evidence" value="ECO:0007669"/>
    <property type="project" value="InterPro"/>
</dbReference>
<protein>
    <recommendedName>
        <fullName evidence="5">Tubulin/FtsZ GTPase domain-containing protein</fullName>
    </recommendedName>
</protein>
<keyword evidence="7" id="KW-1185">Reference proteome</keyword>
<evidence type="ECO:0000313" key="7">
    <source>
        <dbReference type="Proteomes" id="UP000004994"/>
    </source>
</evidence>
<dbReference type="Pfam" id="PF00091">
    <property type="entry name" value="Tubulin"/>
    <property type="match status" value="1"/>
</dbReference>
<dbReference type="Gramene" id="Solyc04g056503.1.1">
    <property type="protein sequence ID" value="Solyc04g056503.1.1"/>
    <property type="gene ID" value="Solyc04g056503.1"/>
</dbReference>
<dbReference type="PRINTS" id="PR01161">
    <property type="entry name" value="TUBULIN"/>
</dbReference>
<evidence type="ECO:0000256" key="3">
    <source>
        <dbReference type="ARBA" id="ARBA00022741"/>
    </source>
</evidence>
<reference evidence="6" key="1">
    <citation type="journal article" date="2012" name="Nature">
        <title>The tomato genome sequence provides insights into fleshy fruit evolution.</title>
        <authorList>
            <consortium name="Tomato Genome Consortium"/>
        </authorList>
    </citation>
    <scope>NUCLEOTIDE SEQUENCE [LARGE SCALE GENOMIC DNA]</scope>
    <source>
        <strain evidence="6">cv. Heinz 1706</strain>
    </source>
</reference>
<dbReference type="InterPro" id="IPR000217">
    <property type="entry name" value="Tubulin"/>
</dbReference>
<dbReference type="AlphaFoldDB" id="A0A3Q7G2Q4"/>
<feature type="domain" description="Tubulin/FtsZ GTPase" evidence="5">
    <location>
        <begin position="2"/>
        <end position="65"/>
    </location>
</feature>
<accession>A0A3Q7G2Q4</accession>
<dbReference type="InParanoid" id="A0A3Q7G2Q4"/>
<dbReference type="SUPFAM" id="SSF52490">
    <property type="entry name" value="Tubulin nucleotide-binding domain-like"/>
    <property type="match status" value="1"/>
</dbReference>
<dbReference type="GO" id="GO:0005874">
    <property type="term" value="C:microtubule"/>
    <property type="evidence" value="ECO:0007669"/>
    <property type="project" value="UniProtKB-KW"/>
</dbReference>
<dbReference type="OMA" id="TEYLYFC"/>
<sequence length="78" mass="9066">MGTLLILKIREEYLDRIMLTFSVFTSPKVPDIVVEPYNATFAVHHQLVKNADECMLLDNEVLYDIFFRTLKFITPSSL</sequence>
<comment type="similarity">
    <text evidence="1">Belongs to the tubulin family.</text>
</comment>
<evidence type="ECO:0000256" key="2">
    <source>
        <dbReference type="ARBA" id="ARBA00022701"/>
    </source>
</evidence>
<dbReference type="InterPro" id="IPR003008">
    <property type="entry name" value="Tubulin_FtsZ_GTPase"/>
</dbReference>
<keyword evidence="4" id="KW-0342">GTP-binding</keyword>
<evidence type="ECO:0000259" key="5">
    <source>
        <dbReference type="Pfam" id="PF00091"/>
    </source>
</evidence>
<dbReference type="Gene3D" id="3.40.50.1440">
    <property type="entry name" value="Tubulin/FtsZ, GTPase domain"/>
    <property type="match status" value="1"/>
</dbReference>
<keyword evidence="3" id="KW-0547">Nucleotide-binding</keyword>
<proteinExistence type="inferred from homology"/>
<name>A0A3Q7G2Q4_SOLLC</name>
<dbReference type="GO" id="GO:0005525">
    <property type="term" value="F:GTP binding"/>
    <property type="evidence" value="ECO:0007669"/>
    <property type="project" value="UniProtKB-KW"/>
</dbReference>
<dbReference type="InterPro" id="IPR036525">
    <property type="entry name" value="Tubulin/FtsZ_GTPase_sf"/>
</dbReference>
<evidence type="ECO:0000256" key="4">
    <source>
        <dbReference type="ARBA" id="ARBA00023134"/>
    </source>
</evidence>
<evidence type="ECO:0000313" key="6">
    <source>
        <dbReference type="EnsemblPlants" id="Solyc04g056503.1.1"/>
    </source>
</evidence>
<keyword evidence="2" id="KW-0493">Microtubule</keyword>
<dbReference type="PANTHER" id="PTHR11588">
    <property type="entry name" value="TUBULIN"/>
    <property type="match status" value="1"/>
</dbReference>